<keyword evidence="2" id="KW-1133">Transmembrane helix</keyword>
<gene>
    <name evidence="4" type="ORF">SAMN05414137_1019</name>
</gene>
<accession>A0A1H7F0F9</accession>
<evidence type="ECO:0008006" key="6">
    <source>
        <dbReference type="Google" id="ProtNLM"/>
    </source>
</evidence>
<organism evidence="4 5">
    <name type="scientific">Streptacidiphilus jiangxiensis</name>
    <dbReference type="NCBI Taxonomy" id="235985"/>
    <lineage>
        <taxon>Bacteria</taxon>
        <taxon>Bacillati</taxon>
        <taxon>Actinomycetota</taxon>
        <taxon>Actinomycetes</taxon>
        <taxon>Kitasatosporales</taxon>
        <taxon>Streptomycetaceae</taxon>
        <taxon>Streptacidiphilus</taxon>
    </lineage>
</organism>
<reference evidence="5" key="1">
    <citation type="submission" date="2016-10" db="EMBL/GenBank/DDBJ databases">
        <authorList>
            <person name="Varghese N."/>
        </authorList>
    </citation>
    <scope>NUCLEOTIDE SEQUENCE [LARGE SCALE GENOMIC DNA]</scope>
    <source>
        <strain evidence="5">DSM 45096 / BCRC 16803 / CGMCC 4.1857 / CIP 109030 / JCM 12277 / KCTC 19219 / NBRC 100920 / 33214</strain>
    </source>
</reference>
<evidence type="ECO:0000256" key="1">
    <source>
        <dbReference type="SAM" id="MobiDB-lite"/>
    </source>
</evidence>
<feature type="region of interest" description="Disordered" evidence="1">
    <location>
        <begin position="87"/>
        <end position="107"/>
    </location>
</feature>
<keyword evidence="2" id="KW-0472">Membrane</keyword>
<evidence type="ECO:0000256" key="3">
    <source>
        <dbReference type="SAM" id="SignalP"/>
    </source>
</evidence>
<evidence type="ECO:0000256" key="2">
    <source>
        <dbReference type="SAM" id="Phobius"/>
    </source>
</evidence>
<feature type="transmembrane region" description="Helical" evidence="2">
    <location>
        <begin position="115"/>
        <end position="133"/>
    </location>
</feature>
<feature type="signal peptide" evidence="3">
    <location>
        <begin position="1"/>
        <end position="25"/>
    </location>
</feature>
<dbReference type="OrthoDB" id="4256360at2"/>
<dbReference type="Proteomes" id="UP000183015">
    <property type="component" value="Unassembled WGS sequence"/>
</dbReference>
<keyword evidence="3" id="KW-0732">Signal</keyword>
<feature type="compositionally biased region" description="Low complexity" evidence="1">
    <location>
        <begin position="94"/>
        <end position="107"/>
    </location>
</feature>
<evidence type="ECO:0000313" key="4">
    <source>
        <dbReference type="EMBL" id="SEK19334.1"/>
    </source>
</evidence>
<sequence>MRTISTLAGSAVVAAGLLVATPAHAATAWDHDGCKRAVWKANKAEDAFEKALADFKWQIKHGGHPGKAERANLEDLRERANMLAADASRDCPVTPSGGMSTGVGSTSTGSNTADLAAGSALIALAGVGGGVLVKRRRAAGRA</sequence>
<feature type="chain" id="PRO_5010227514" description="MYXO-CTERM domain-containing protein" evidence="3">
    <location>
        <begin position="26"/>
        <end position="142"/>
    </location>
</feature>
<proteinExistence type="predicted"/>
<keyword evidence="2" id="KW-0812">Transmembrane</keyword>
<dbReference type="AlphaFoldDB" id="A0A1H7F0F9"/>
<dbReference type="RefSeq" id="WP_042453530.1">
    <property type="nucleotide sequence ID" value="NZ_BBPN01000029.1"/>
</dbReference>
<name>A0A1H7F0F9_STRJI</name>
<dbReference type="EMBL" id="FOAZ01000001">
    <property type="protein sequence ID" value="SEK19334.1"/>
    <property type="molecule type" value="Genomic_DNA"/>
</dbReference>
<evidence type="ECO:0000313" key="5">
    <source>
        <dbReference type="Proteomes" id="UP000183015"/>
    </source>
</evidence>
<protein>
    <recommendedName>
        <fullName evidence="6">MYXO-CTERM domain-containing protein</fullName>
    </recommendedName>
</protein>
<keyword evidence="5" id="KW-1185">Reference proteome</keyword>
<dbReference type="eggNOG" id="ENOG50344YT">
    <property type="taxonomic scope" value="Bacteria"/>
</dbReference>